<dbReference type="InterPro" id="IPR036942">
    <property type="entry name" value="Beta-barrel_TonB_sf"/>
</dbReference>
<dbReference type="InterPro" id="IPR000531">
    <property type="entry name" value="Beta-barrel_TonB"/>
</dbReference>
<dbReference type="InterPro" id="IPR037066">
    <property type="entry name" value="Plug_dom_sf"/>
</dbReference>
<dbReference type="InterPro" id="IPR039426">
    <property type="entry name" value="TonB-dep_rcpt-like"/>
</dbReference>
<feature type="domain" description="TonB-dependent receptor-like beta-barrel" evidence="12">
    <location>
        <begin position="166"/>
        <end position="591"/>
    </location>
</feature>
<dbReference type="RefSeq" id="WP_132218538.1">
    <property type="nucleotide sequence ID" value="NZ_OX156936.1"/>
</dbReference>
<dbReference type="InterPro" id="IPR012910">
    <property type="entry name" value="Plug_dom"/>
</dbReference>
<keyword evidence="9 10" id="KW-0998">Cell outer membrane</keyword>
<keyword evidence="8 14" id="KW-0675">Receptor</keyword>
<evidence type="ECO:0000256" key="2">
    <source>
        <dbReference type="ARBA" id="ARBA00022448"/>
    </source>
</evidence>
<keyword evidence="2 10" id="KW-0813">Transport</keyword>
<evidence type="ECO:0000256" key="8">
    <source>
        <dbReference type="ARBA" id="ARBA00023170"/>
    </source>
</evidence>
<gene>
    <name evidence="14" type="ORF">EV196_107180</name>
</gene>
<keyword evidence="6 11" id="KW-0798">TonB box</keyword>
<organism evidence="14 15">
    <name type="scientific">Mariniflexile fucanivorans</name>
    <dbReference type="NCBI Taxonomy" id="264023"/>
    <lineage>
        <taxon>Bacteria</taxon>
        <taxon>Pseudomonadati</taxon>
        <taxon>Bacteroidota</taxon>
        <taxon>Flavobacteriia</taxon>
        <taxon>Flavobacteriales</taxon>
        <taxon>Flavobacteriaceae</taxon>
        <taxon>Mariniflexile</taxon>
    </lineage>
</organism>
<keyword evidence="5" id="KW-0732">Signal</keyword>
<dbReference type="PANTHER" id="PTHR30069">
    <property type="entry name" value="TONB-DEPENDENT OUTER MEMBRANE RECEPTOR"/>
    <property type="match status" value="1"/>
</dbReference>
<evidence type="ECO:0000313" key="15">
    <source>
        <dbReference type="Proteomes" id="UP000295455"/>
    </source>
</evidence>
<evidence type="ECO:0000256" key="7">
    <source>
        <dbReference type="ARBA" id="ARBA00023136"/>
    </source>
</evidence>
<dbReference type="AlphaFoldDB" id="A0A4R1RFV9"/>
<evidence type="ECO:0000313" key="14">
    <source>
        <dbReference type="EMBL" id="TCL64472.1"/>
    </source>
</evidence>
<evidence type="ECO:0000259" key="12">
    <source>
        <dbReference type="Pfam" id="PF00593"/>
    </source>
</evidence>
<name>A0A4R1RFV9_9FLAO</name>
<dbReference type="Pfam" id="PF00593">
    <property type="entry name" value="TonB_dep_Rec_b-barrel"/>
    <property type="match status" value="1"/>
</dbReference>
<proteinExistence type="inferred from homology"/>
<evidence type="ECO:0000256" key="1">
    <source>
        <dbReference type="ARBA" id="ARBA00004571"/>
    </source>
</evidence>
<dbReference type="PANTHER" id="PTHR30069:SF29">
    <property type="entry name" value="HEMOGLOBIN AND HEMOGLOBIN-HAPTOGLOBIN-BINDING PROTEIN 1-RELATED"/>
    <property type="match status" value="1"/>
</dbReference>
<dbReference type="GO" id="GO:0044718">
    <property type="term" value="P:siderophore transmembrane transport"/>
    <property type="evidence" value="ECO:0007669"/>
    <property type="project" value="TreeGrafter"/>
</dbReference>
<keyword evidence="4 10" id="KW-0812">Transmembrane</keyword>
<comment type="caution">
    <text evidence="14">The sequence shown here is derived from an EMBL/GenBank/DDBJ whole genome shotgun (WGS) entry which is preliminary data.</text>
</comment>
<evidence type="ECO:0000256" key="3">
    <source>
        <dbReference type="ARBA" id="ARBA00022452"/>
    </source>
</evidence>
<dbReference type="SUPFAM" id="SSF56935">
    <property type="entry name" value="Porins"/>
    <property type="match status" value="1"/>
</dbReference>
<dbReference type="OrthoDB" id="9762903at2"/>
<evidence type="ECO:0000256" key="10">
    <source>
        <dbReference type="PROSITE-ProRule" id="PRU01360"/>
    </source>
</evidence>
<accession>A0A4R1RFV9</accession>
<dbReference type="Pfam" id="PF07715">
    <property type="entry name" value="Plug"/>
    <property type="match status" value="1"/>
</dbReference>
<evidence type="ECO:0000256" key="11">
    <source>
        <dbReference type="RuleBase" id="RU003357"/>
    </source>
</evidence>
<dbReference type="GO" id="GO:0009279">
    <property type="term" value="C:cell outer membrane"/>
    <property type="evidence" value="ECO:0007669"/>
    <property type="project" value="UniProtKB-SubCell"/>
</dbReference>
<evidence type="ECO:0000256" key="6">
    <source>
        <dbReference type="ARBA" id="ARBA00023077"/>
    </source>
</evidence>
<dbReference type="Gene3D" id="2.40.170.20">
    <property type="entry name" value="TonB-dependent receptor, beta-barrel domain"/>
    <property type="match status" value="1"/>
</dbReference>
<reference evidence="14 15" key="1">
    <citation type="submission" date="2019-03" db="EMBL/GenBank/DDBJ databases">
        <title>Genomic Encyclopedia of Type Strains, Phase IV (KMG-IV): sequencing the most valuable type-strain genomes for metagenomic binning, comparative biology and taxonomic classification.</title>
        <authorList>
            <person name="Goeker M."/>
        </authorList>
    </citation>
    <scope>NUCLEOTIDE SEQUENCE [LARGE SCALE GENOMIC DNA]</scope>
    <source>
        <strain evidence="14 15">DSM 18792</strain>
    </source>
</reference>
<keyword evidence="15" id="KW-1185">Reference proteome</keyword>
<evidence type="ECO:0000256" key="5">
    <source>
        <dbReference type="ARBA" id="ARBA00022729"/>
    </source>
</evidence>
<dbReference type="GO" id="GO:0015344">
    <property type="term" value="F:siderophore uptake transmembrane transporter activity"/>
    <property type="evidence" value="ECO:0007669"/>
    <property type="project" value="TreeGrafter"/>
</dbReference>
<dbReference type="EMBL" id="SLUP01000007">
    <property type="protein sequence ID" value="TCL64472.1"/>
    <property type="molecule type" value="Genomic_DNA"/>
</dbReference>
<keyword evidence="3 10" id="KW-1134">Transmembrane beta strand</keyword>
<evidence type="ECO:0000256" key="9">
    <source>
        <dbReference type="ARBA" id="ARBA00023237"/>
    </source>
</evidence>
<dbReference type="Gene3D" id="2.170.130.10">
    <property type="entry name" value="TonB-dependent receptor, plug domain"/>
    <property type="match status" value="1"/>
</dbReference>
<protein>
    <submittedName>
        <fullName evidence="14">Iron complex outermembrane receptor protein</fullName>
    </submittedName>
</protein>
<evidence type="ECO:0000259" key="13">
    <source>
        <dbReference type="Pfam" id="PF07715"/>
    </source>
</evidence>
<dbReference type="PROSITE" id="PS52016">
    <property type="entry name" value="TONB_DEPENDENT_REC_3"/>
    <property type="match status" value="1"/>
</dbReference>
<comment type="subcellular location">
    <subcellularLocation>
        <location evidence="1 10">Cell outer membrane</location>
        <topology evidence="1 10">Multi-pass membrane protein</topology>
    </subcellularLocation>
</comment>
<keyword evidence="7 10" id="KW-0472">Membrane</keyword>
<evidence type="ECO:0000256" key="4">
    <source>
        <dbReference type="ARBA" id="ARBA00022692"/>
    </source>
</evidence>
<comment type="similarity">
    <text evidence="10 11">Belongs to the TonB-dependent receptor family.</text>
</comment>
<feature type="domain" description="TonB-dependent receptor plug" evidence="13">
    <location>
        <begin position="48"/>
        <end position="144"/>
    </location>
</feature>
<sequence length="617" mass="70181">MKKIILFLLFTSIWQHGFSQFITDSIQILDEVVLSDSKLIHYASGVKQSVLNDSVLKQNSKSLTTLLTFNSNLYFKENGYGMVSSPSFRGTNASQTAVIWNGININSQLNGQTDFNTINTSNYNSIAIRSGGGSVQYGSGAIGGSIHLNNKLAFYSHFDNSVQVSYGSFNTKQTGFNSSYGSDAFTVDFGLFYVKSDNDYKYLGTNKVNENGAFENLNLNVNLGYFISKKDVLKLYSQSYIGDREFSGTLVAPPRSKYEDENYRTMLDWVRISGKFNSSLKVGYLQEKFKYFENKNTDNYTFGKVNTYLVNHSLNVRLSEKLQFKTILDFNSYEGAGSSFGDPKRRAFSTTALLNHKLTDKLNYGINLRKDFTSGFESPFVFSLDAAYQVTGLYKIQINGSKNYRVPTFNDLYWNPGGNLDLVPESSYQVDFGQQLQFKHVNFKLNGYYINTEYLIQWQPALDDMGKPILDGMYTPLNVAETQSYGAELELESDYKVKGHHFNLNAHYSYTVSENLKTKKQLIYVPFHKGNVNLAYGYKKFNMYYQHMFNGEVSIISSSLNAYNVGNVGLGYVLNKNGTINYEINFKVNNLYNTYYENVALRPMPNRNYQIQTIIKF</sequence>
<dbReference type="Proteomes" id="UP000295455">
    <property type="component" value="Unassembled WGS sequence"/>
</dbReference>